<dbReference type="EMBL" id="QTSX02006015">
    <property type="protein sequence ID" value="KAJ9056136.1"/>
    <property type="molecule type" value="Genomic_DNA"/>
</dbReference>
<sequence>MLSCMRAQFLRVMLWSATRAGSHSFQPLERSYGAVIPRDCNNHFQEAEHKFFKDNFFFMERDTTVGPYKVLLGARHGIYNVYLEVQCLGCTKLKISDFLQQLWNQSETHQCDYSQVTYWNEFFASECTCSLQYFYYSEVYQN</sequence>
<organism evidence="1 2">
    <name type="scientific">Entomophthora muscae</name>
    <dbReference type="NCBI Taxonomy" id="34485"/>
    <lineage>
        <taxon>Eukaryota</taxon>
        <taxon>Fungi</taxon>
        <taxon>Fungi incertae sedis</taxon>
        <taxon>Zoopagomycota</taxon>
        <taxon>Entomophthoromycotina</taxon>
        <taxon>Entomophthoromycetes</taxon>
        <taxon>Entomophthorales</taxon>
        <taxon>Entomophthoraceae</taxon>
        <taxon>Entomophthora</taxon>
    </lineage>
</organism>
<proteinExistence type="predicted"/>
<accession>A0ACC2S1N8</accession>
<evidence type="ECO:0000313" key="1">
    <source>
        <dbReference type="EMBL" id="KAJ9056136.1"/>
    </source>
</evidence>
<comment type="caution">
    <text evidence="1">The sequence shown here is derived from an EMBL/GenBank/DDBJ whole genome shotgun (WGS) entry which is preliminary data.</text>
</comment>
<protein>
    <submittedName>
        <fullName evidence="1">Uncharacterized protein</fullName>
    </submittedName>
</protein>
<gene>
    <name evidence="1" type="ORF">DSO57_1036076</name>
</gene>
<reference evidence="1" key="1">
    <citation type="submission" date="2022-04" db="EMBL/GenBank/DDBJ databases">
        <title>Genome of the entomopathogenic fungus Entomophthora muscae.</title>
        <authorList>
            <person name="Elya C."/>
            <person name="Lovett B.R."/>
            <person name="Lee E."/>
            <person name="Macias A.M."/>
            <person name="Hajek A.E."/>
            <person name="De Bivort B.L."/>
            <person name="Kasson M.T."/>
            <person name="De Fine Licht H.H."/>
            <person name="Stajich J.E."/>
        </authorList>
    </citation>
    <scope>NUCLEOTIDE SEQUENCE</scope>
    <source>
        <strain evidence="1">Berkeley</strain>
    </source>
</reference>
<evidence type="ECO:0000313" key="2">
    <source>
        <dbReference type="Proteomes" id="UP001165960"/>
    </source>
</evidence>
<dbReference type="Proteomes" id="UP001165960">
    <property type="component" value="Unassembled WGS sequence"/>
</dbReference>
<keyword evidence="2" id="KW-1185">Reference proteome</keyword>
<name>A0ACC2S1N8_9FUNG</name>